<feature type="region of interest" description="Disordered" evidence="1">
    <location>
        <begin position="1"/>
        <end position="77"/>
    </location>
</feature>
<feature type="compositionally biased region" description="Basic and acidic residues" evidence="1">
    <location>
        <begin position="54"/>
        <end position="73"/>
    </location>
</feature>
<comment type="caution">
    <text evidence="2">The sequence shown here is derived from an EMBL/GenBank/DDBJ whole genome shotgun (WGS) entry which is preliminary data.</text>
</comment>
<reference evidence="2 3" key="1">
    <citation type="journal article" date="2024" name="Plant Biotechnol. J.">
        <title>Dendrobium thyrsiflorum genome and its molecular insights into genes involved in important horticultural traits.</title>
        <authorList>
            <person name="Chen B."/>
            <person name="Wang J.Y."/>
            <person name="Zheng P.J."/>
            <person name="Li K.L."/>
            <person name="Liang Y.M."/>
            <person name="Chen X.F."/>
            <person name="Zhang C."/>
            <person name="Zhao X."/>
            <person name="He X."/>
            <person name="Zhang G.Q."/>
            <person name="Liu Z.J."/>
            <person name="Xu Q."/>
        </authorList>
    </citation>
    <scope>NUCLEOTIDE SEQUENCE [LARGE SCALE GENOMIC DNA]</scope>
    <source>
        <strain evidence="2">GZMU011</strain>
    </source>
</reference>
<organism evidence="2 3">
    <name type="scientific">Dendrobium thyrsiflorum</name>
    <name type="common">Pinecone-like raceme dendrobium</name>
    <name type="synonym">Orchid</name>
    <dbReference type="NCBI Taxonomy" id="117978"/>
    <lineage>
        <taxon>Eukaryota</taxon>
        <taxon>Viridiplantae</taxon>
        <taxon>Streptophyta</taxon>
        <taxon>Embryophyta</taxon>
        <taxon>Tracheophyta</taxon>
        <taxon>Spermatophyta</taxon>
        <taxon>Magnoliopsida</taxon>
        <taxon>Liliopsida</taxon>
        <taxon>Asparagales</taxon>
        <taxon>Orchidaceae</taxon>
        <taxon>Epidendroideae</taxon>
        <taxon>Malaxideae</taxon>
        <taxon>Dendrobiinae</taxon>
        <taxon>Dendrobium</taxon>
    </lineage>
</organism>
<name>A0ABD0V0S0_DENTH</name>
<gene>
    <name evidence="2" type="ORF">M5K25_010700</name>
</gene>
<dbReference type="AlphaFoldDB" id="A0ABD0V0S0"/>
<proteinExistence type="predicted"/>
<sequence>MLRQEPNVVEGAKPNSDEGGVDRRSARKGEGYLHSWRSPVVASDQNVVTSDPMEGSRERSEVERRRREPHTERPSSFYRHRRSCDVRGVLTTCEVVRRSTNAPQQMWYASRANHVVTACRFLTAPAPLHLIQTYLKQCFPQSQPLLHLEIHLQTQNCLLGSPAPSAMLYRDPYHLLLENINHLRNSYFSLFCIFDVVEITRQVSVGSNLSSASSSSSIFSSVMKSPSLIGRLAVWDGNVLSPVPITCLGRSPPEKVRAATPVDFRFLVWNEYFFDSRTAVEVDFFLWRGQRTTGSLGEFSKVSTVRTGVIMGFLLDPFLTLLIGGGGSPGSCTGCHAQIYFSFFSLIISSRPWPPDLFSLPPGPFSGGSPNMQFGCHTPMFTEWIVPSFSSLHPRVGTSRRCSQKDFFSSSVELFLFTHFRFENPF</sequence>
<evidence type="ECO:0000256" key="1">
    <source>
        <dbReference type="SAM" id="MobiDB-lite"/>
    </source>
</evidence>
<feature type="compositionally biased region" description="Basic and acidic residues" evidence="1">
    <location>
        <begin position="20"/>
        <end position="31"/>
    </location>
</feature>
<accession>A0ABD0V0S0</accession>
<dbReference type="EMBL" id="JANQDX010000009">
    <property type="protein sequence ID" value="KAL0918677.1"/>
    <property type="molecule type" value="Genomic_DNA"/>
</dbReference>
<evidence type="ECO:0000313" key="3">
    <source>
        <dbReference type="Proteomes" id="UP001552299"/>
    </source>
</evidence>
<keyword evidence="3" id="KW-1185">Reference proteome</keyword>
<protein>
    <submittedName>
        <fullName evidence="2">Uncharacterized protein</fullName>
    </submittedName>
</protein>
<evidence type="ECO:0000313" key="2">
    <source>
        <dbReference type="EMBL" id="KAL0918677.1"/>
    </source>
</evidence>
<dbReference type="Proteomes" id="UP001552299">
    <property type="component" value="Unassembled WGS sequence"/>
</dbReference>